<evidence type="ECO:0000313" key="1">
    <source>
        <dbReference type="EMBL" id="MCP0886633.1"/>
    </source>
</evidence>
<gene>
    <name evidence="1" type="ORF">LB941_04690</name>
</gene>
<organism evidence="1 2">
    <name type="scientific">Ligilactobacillus ubinensis</name>
    <dbReference type="NCBI Taxonomy" id="2876789"/>
    <lineage>
        <taxon>Bacteria</taxon>
        <taxon>Bacillati</taxon>
        <taxon>Bacillota</taxon>
        <taxon>Bacilli</taxon>
        <taxon>Lactobacillales</taxon>
        <taxon>Lactobacillaceae</taxon>
        <taxon>Ligilactobacillus</taxon>
    </lineage>
</organism>
<dbReference type="EMBL" id="JAIULA010000007">
    <property type="protein sequence ID" value="MCP0886633.1"/>
    <property type="molecule type" value="Genomic_DNA"/>
</dbReference>
<sequence>MQYEIRTYTLADQTATKQYFEVNWSRHIESLKKFQIEVESVFLALENCQVIAICTYPDEVDVLAADKAYMESEEFRSDMKGFSMQAIINVTSAIVKKLK</sequence>
<evidence type="ECO:0000313" key="2">
    <source>
        <dbReference type="Proteomes" id="UP001139006"/>
    </source>
</evidence>
<accession>A0A9X2JL53</accession>
<reference evidence="1 2" key="1">
    <citation type="journal article" date="2023" name="Int. J. Syst. Evol. Microbiol.">
        <title>Ligilactobacillus ubinensis sp. nov., a novel species isolated from the wild ferment of a durian fruit (Durio zibethinus).</title>
        <authorList>
            <person name="Heng Y.C."/>
            <person name="Menon N."/>
            <person name="Chen B."/>
            <person name="Loo B.Z.L."/>
            <person name="Wong G.W.J."/>
            <person name="Lim A.C.H."/>
            <person name="Silvaraju S."/>
            <person name="Kittelmann S."/>
        </authorList>
    </citation>
    <scope>NUCLEOTIDE SEQUENCE [LARGE SCALE GENOMIC DNA]</scope>
    <source>
        <strain evidence="1 2">WILCCON 0076</strain>
    </source>
</reference>
<name>A0A9X2JL53_9LACO</name>
<keyword evidence="2" id="KW-1185">Reference proteome</keyword>
<dbReference type="AlphaFoldDB" id="A0A9X2JL53"/>
<comment type="caution">
    <text evidence="1">The sequence shown here is derived from an EMBL/GenBank/DDBJ whole genome shotgun (WGS) entry which is preliminary data.</text>
</comment>
<proteinExistence type="predicted"/>
<dbReference type="RefSeq" id="WP_253359915.1">
    <property type="nucleotide sequence ID" value="NZ_JAIULA010000007.1"/>
</dbReference>
<protein>
    <submittedName>
        <fullName evidence="1">NIPSNAP family protein</fullName>
    </submittedName>
</protein>
<dbReference type="Proteomes" id="UP001139006">
    <property type="component" value="Unassembled WGS sequence"/>
</dbReference>